<keyword evidence="1" id="KW-0472">Membrane</keyword>
<dbReference type="RefSeq" id="WP_316663350.1">
    <property type="nucleotide sequence ID" value="NZ_JAWHTF010000009.1"/>
</dbReference>
<evidence type="ECO:0000313" key="3">
    <source>
        <dbReference type="Proteomes" id="UP001268651"/>
    </source>
</evidence>
<gene>
    <name evidence="2" type="ORF">RXV94_13725</name>
</gene>
<dbReference type="Proteomes" id="UP001268651">
    <property type="component" value="Unassembled WGS sequence"/>
</dbReference>
<reference evidence="2 3" key="1">
    <citation type="submission" date="2023-10" db="EMBL/GenBank/DDBJ databases">
        <title>Marimonas sp. nov. isolated from tidal mud flat.</title>
        <authorList>
            <person name="Jaincy N.J."/>
            <person name="Srinivasan S."/>
            <person name="Lee S.-S."/>
        </authorList>
    </citation>
    <scope>NUCLEOTIDE SEQUENCE [LARGE SCALE GENOMIC DNA]</scope>
    <source>
        <strain evidence="2 3">MJ-SS3</strain>
    </source>
</reference>
<keyword evidence="1" id="KW-0812">Transmembrane</keyword>
<accession>A0ABU3UA17</accession>
<sequence length="249" mass="29747">MENKTFKYLKYAIGEIVLVVIGILIALQINNWNEQRKLKKIELDLLVELNNVLEGSKMEGGKHGGELEFQKIQIDENKKSLASSNYLINHFDQELPFNDSLKFHFANAHTRYIAFIRDQAYENIKNYGLGFIKNDSLRAELIRAYETNTQWLLELNTRNNLYESNTVIPLLVELFENVRMEDYEQDKFMIPTNFELLKNNIKYLTILKTTKSRRVEYLLYQERRYQRLQMIHKFLQKEIAFRTDYKNND</sequence>
<name>A0ABU3UA17_9FLAO</name>
<dbReference type="EMBL" id="JAWHTF010000009">
    <property type="protein sequence ID" value="MDU8887226.1"/>
    <property type="molecule type" value="Genomic_DNA"/>
</dbReference>
<keyword evidence="1" id="KW-1133">Transmembrane helix</keyword>
<organism evidence="2 3">
    <name type="scientific">Gilvirhabdus luticola</name>
    <dbReference type="NCBI Taxonomy" id="3079858"/>
    <lineage>
        <taxon>Bacteria</taxon>
        <taxon>Pseudomonadati</taxon>
        <taxon>Bacteroidota</taxon>
        <taxon>Flavobacteriia</taxon>
        <taxon>Flavobacteriales</taxon>
        <taxon>Flavobacteriaceae</taxon>
        <taxon>Gilvirhabdus</taxon>
    </lineage>
</organism>
<comment type="caution">
    <text evidence="2">The sequence shown here is derived from an EMBL/GenBank/DDBJ whole genome shotgun (WGS) entry which is preliminary data.</text>
</comment>
<feature type="transmembrane region" description="Helical" evidence="1">
    <location>
        <begin position="12"/>
        <end position="30"/>
    </location>
</feature>
<evidence type="ECO:0000256" key="1">
    <source>
        <dbReference type="SAM" id="Phobius"/>
    </source>
</evidence>
<evidence type="ECO:0000313" key="2">
    <source>
        <dbReference type="EMBL" id="MDU8887226.1"/>
    </source>
</evidence>
<proteinExistence type="predicted"/>
<dbReference type="InterPro" id="IPR045749">
    <property type="entry name" value="DUF6090"/>
</dbReference>
<protein>
    <submittedName>
        <fullName evidence="2">DUF6090 family protein</fullName>
    </submittedName>
</protein>
<dbReference type="Pfam" id="PF19578">
    <property type="entry name" value="DUF6090"/>
    <property type="match status" value="1"/>
</dbReference>
<keyword evidence="3" id="KW-1185">Reference proteome</keyword>